<dbReference type="AlphaFoldDB" id="B2WC06"/>
<reference evidence="3" key="1">
    <citation type="journal article" date="2013" name="G3 (Bethesda)">
        <title>Comparative genomics of a plant-pathogenic fungus, Pyrenophora tritici-repentis, reveals transduplication and the impact of repeat elements on pathogenicity and population divergence.</title>
        <authorList>
            <person name="Manning V.A."/>
            <person name="Pandelova I."/>
            <person name="Dhillon B."/>
            <person name="Wilhelm L.J."/>
            <person name="Goodwin S.B."/>
            <person name="Berlin A.M."/>
            <person name="Figueroa M."/>
            <person name="Freitag M."/>
            <person name="Hane J.K."/>
            <person name="Henrissat B."/>
            <person name="Holman W.H."/>
            <person name="Kodira C.D."/>
            <person name="Martin J."/>
            <person name="Oliver R.P."/>
            <person name="Robbertse B."/>
            <person name="Schackwitz W."/>
            <person name="Schwartz D.C."/>
            <person name="Spatafora J.W."/>
            <person name="Turgeon B.G."/>
            <person name="Yandava C."/>
            <person name="Young S."/>
            <person name="Zhou S."/>
            <person name="Zeng Q."/>
            <person name="Grigoriev I.V."/>
            <person name="Ma L.-J."/>
            <person name="Ciuffetti L.M."/>
        </authorList>
    </citation>
    <scope>NUCLEOTIDE SEQUENCE [LARGE SCALE GENOMIC DNA]</scope>
    <source>
        <strain evidence="3">Pt-1C-BFP</strain>
    </source>
</reference>
<evidence type="ECO:0000313" key="2">
    <source>
        <dbReference type="EMBL" id="EDU50434.1"/>
    </source>
</evidence>
<dbReference type="HOGENOM" id="CLU_1971636_0_0_1"/>
<dbReference type="InParanoid" id="B2WC06"/>
<feature type="chain" id="PRO_5002783144" evidence="1">
    <location>
        <begin position="19"/>
        <end position="127"/>
    </location>
</feature>
<dbReference type="Proteomes" id="UP000001471">
    <property type="component" value="Unassembled WGS sequence"/>
</dbReference>
<protein>
    <submittedName>
        <fullName evidence="2">Uncharacterized protein</fullName>
    </submittedName>
</protein>
<name>B2WC06_PYRTR</name>
<keyword evidence="1" id="KW-0732">Signal</keyword>
<sequence>MKLLTSIAVFSMLSGALAREGGTCVPPDPEYVRNNPDSPWRWGDCRRVQPENGATVSVPCREKCTKVATFVSPYGSCNNGVKSYFCSSLYPCNTEGWGCITHPKPIPGHPDLGYANCSPESERPPAQ</sequence>
<evidence type="ECO:0000313" key="3">
    <source>
        <dbReference type="Proteomes" id="UP000001471"/>
    </source>
</evidence>
<accession>B2WC06</accession>
<dbReference type="EMBL" id="DS231622">
    <property type="protein sequence ID" value="EDU50434.1"/>
    <property type="molecule type" value="Genomic_DNA"/>
</dbReference>
<gene>
    <name evidence="2" type="ORF">PTRG_07515</name>
</gene>
<feature type="signal peptide" evidence="1">
    <location>
        <begin position="1"/>
        <end position="18"/>
    </location>
</feature>
<proteinExistence type="predicted"/>
<evidence type="ECO:0000256" key="1">
    <source>
        <dbReference type="SAM" id="SignalP"/>
    </source>
</evidence>
<organism evidence="2 3">
    <name type="scientific">Pyrenophora tritici-repentis (strain Pt-1C-BFP)</name>
    <name type="common">Wheat tan spot fungus</name>
    <name type="synonym">Drechslera tritici-repentis</name>
    <dbReference type="NCBI Taxonomy" id="426418"/>
    <lineage>
        <taxon>Eukaryota</taxon>
        <taxon>Fungi</taxon>
        <taxon>Dikarya</taxon>
        <taxon>Ascomycota</taxon>
        <taxon>Pezizomycotina</taxon>
        <taxon>Dothideomycetes</taxon>
        <taxon>Pleosporomycetidae</taxon>
        <taxon>Pleosporales</taxon>
        <taxon>Pleosporineae</taxon>
        <taxon>Pleosporaceae</taxon>
        <taxon>Pyrenophora</taxon>
    </lineage>
</organism>